<reference evidence="6 7" key="2">
    <citation type="journal article" date="2021" name="J. Hered.">
        <title>Feather Gene Expression Elucidates the Developmental Basis of Plumage Iridescence in African Starlings.</title>
        <authorList>
            <person name="Rubenstein D.R."/>
            <person name="Corvelo A."/>
            <person name="MacManes M.D."/>
            <person name="Maia R."/>
            <person name="Narzisi G."/>
            <person name="Rousaki A."/>
            <person name="Vandenabeele P."/>
            <person name="Shawkey M.D."/>
            <person name="Solomon J."/>
        </authorList>
    </citation>
    <scope>NUCLEOTIDE SEQUENCE [LARGE SCALE GENOMIC DNA]</scope>
    <source>
        <strain evidence="6">SS15</strain>
    </source>
</reference>
<dbReference type="Pfam" id="PF14957">
    <property type="entry name" value="BORG_CEP"/>
    <property type="match status" value="1"/>
</dbReference>
<dbReference type="AlphaFoldDB" id="A0A835NSS6"/>
<evidence type="ECO:0000256" key="2">
    <source>
        <dbReference type="ARBA" id="ARBA00010770"/>
    </source>
</evidence>
<comment type="similarity">
    <text evidence="2">Belongs to the BORG/CEP family.</text>
</comment>
<feature type="compositionally biased region" description="Acidic residues" evidence="3">
    <location>
        <begin position="583"/>
        <end position="596"/>
    </location>
</feature>
<feature type="region of interest" description="Disordered" evidence="3">
    <location>
        <begin position="465"/>
        <end position="487"/>
    </location>
</feature>
<feature type="region of interest" description="Disordered" evidence="3">
    <location>
        <begin position="507"/>
        <end position="596"/>
    </location>
</feature>
<feature type="domain" description="CRIB" evidence="4">
    <location>
        <begin position="214"/>
        <end position="228"/>
    </location>
</feature>
<dbReference type="EMBL" id="JADDUC020000005">
    <property type="protein sequence ID" value="KAI1239172.1"/>
    <property type="molecule type" value="Genomic_DNA"/>
</dbReference>
<name>A0A835NSS6_9PASS</name>
<dbReference type="InterPro" id="IPR029273">
    <property type="entry name" value="Cdc42_effect-like"/>
</dbReference>
<feature type="compositionally biased region" description="Low complexity" evidence="3">
    <location>
        <begin position="168"/>
        <end position="182"/>
    </location>
</feature>
<dbReference type="InterPro" id="IPR000095">
    <property type="entry name" value="CRIB_dom"/>
</dbReference>
<dbReference type="Proteomes" id="UP000618051">
    <property type="component" value="Unassembled WGS sequence"/>
</dbReference>
<comment type="subcellular location">
    <subcellularLocation>
        <location evidence="1">Endomembrane system</location>
        <topology evidence="1">Peripheral membrane protein</topology>
    </subcellularLocation>
</comment>
<dbReference type="PROSITE" id="PS50108">
    <property type="entry name" value="CRIB"/>
    <property type="match status" value="1"/>
</dbReference>
<protein>
    <recommendedName>
        <fullName evidence="4">CRIB domain-containing protein</fullName>
    </recommendedName>
</protein>
<keyword evidence="7" id="KW-1185">Reference proteome</keyword>
<gene>
    <name evidence="6" type="ORF">IHE44_0012284</name>
    <name evidence="5" type="ORF">IHE44_012152</name>
</gene>
<feature type="region of interest" description="Disordered" evidence="3">
    <location>
        <begin position="122"/>
        <end position="184"/>
    </location>
</feature>
<dbReference type="GO" id="GO:0005737">
    <property type="term" value="C:cytoplasm"/>
    <property type="evidence" value="ECO:0007669"/>
    <property type="project" value="TreeGrafter"/>
</dbReference>
<organism evidence="5">
    <name type="scientific">Lamprotornis superbus</name>
    <dbReference type="NCBI Taxonomy" id="245042"/>
    <lineage>
        <taxon>Eukaryota</taxon>
        <taxon>Metazoa</taxon>
        <taxon>Chordata</taxon>
        <taxon>Craniata</taxon>
        <taxon>Vertebrata</taxon>
        <taxon>Euteleostomi</taxon>
        <taxon>Archelosauria</taxon>
        <taxon>Archosauria</taxon>
        <taxon>Dinosauria</taxon>
        <taxon>Saurischia</taxon>
        <taxon>Theropoda</taxon>
        <taxon>Coelurosauria</taxon>
        <taxon>Aves</taxon>
        <taxon>Neognathae</taxon>
        <taxon>Neoaves</taxon>
        <taxon>Telluraves</taxon>
        <taxon>Australaves</taxon>
        <taxon>Passeriformes</taxon>
        <taxon>Sturnidae</taxon>
        <taxon>Lamprotornis</taxon>
    </lineage>
</organism>
<sequence>MEAGTREREVDNAGRREMALGKRGGGGEQQRIGINLIFSGLLAESRIGSAVLQPALLLPTSPPRQLRSLSPLASGRQPGRACLGGTAVGKGGGNASPFCPTPFRNTAPVALGTTYRALRRVSRNFSSGGRGKKNKPGSKEVVNKGTDALALPIHPKLSSLPAAPSMTRSQSPSGSRRQQGEGYNMSLGKLPVLSWVSGSHGKRRLKSELTPDMISPPLGDFRHTMHVGRGGDVFGDTSFLSNHGGADTAKPNNFFARTLRHVRRTPLRRRGSGDQAGASPAPPAISPIIKNAVSLPQLNEGIYDGGSGGRGLTSKFSFKSASNSFSKTHQAYGLESGFCTIPRVPRLEKAQESTCPGEDELDRSDSLLSFRLDLGPSLMSELLQVMSFSETNGNEVGEDGQHLLCEEGTKDRVPPAVCASHEEDKAASSFWDHSRQSNLSEASSLPGLSVHANGEAHAIEGAGANSAWASGPGAAPRGSPWQGHWNDCTIEAGEFDRATQVLARHYGGTSTPRSSEKGEGPRQARTQTLWESPSSTLWGSQVTRESQSPEASWNQGEEEETKLSSLQESYSGAPGGRSNSFEYADEEEEEDDEVKV</sequence>
<dbReference type="InterPro" id="IPR051296">
    <property type="entry name" value="Cdc42_Effector_BORG/CEP"/>
</dbReference>
<dbReference type="GO" id="GO:0030838">
    <property type="term" value="P:positive regulation of actin filament polymerization"/>
    <property type="evidence" value="ECO:0007669"/>
    <property type="project" value="TreeGrafter"/>
</dbReference>
<dbReference type="GO" id="GO:0007266">
    <property type="term" value="P:Rho protein signal transduction"/>
    <property type="evidence" value="ECO:0007669"/>
    <property type="project" value="TreeGrafter"/>
</dbReference>
<dbReference type="GO" id="GO:0005856">
    <property type="term" value="C:cytoskeleton"/>
    <property type="evidence" value="ECO:0007669"/>
    <property type="project" value="TreeGrafter"/>
</dbReference>
<feature type="compositionally biased region" description="Polar residues" evidence="3">
    <location>
        <begin position="524"/>
        <end position="555"/>
    </location>
</feature>
<dbReference type="GO" id="GO:0008360">
    <property type="term" value="P:regulation of cell shape"/>
    <property type="evidence" value="ECO:0007669"/>
    <property type="project" value="TreeGrafter"/>
</dbReference>
<evidence type="ECO:0000313" key="7">
    <source>
        <dbReference type="Proteomes" id="UP000618051"/>
    </source>
</evidence>
<dbReference type="Pfam" id="PF00786">
    <property type="entry name" value="PBD"/>
    <property type="match status" value="1"/>
</dbReference>
<dbReference type="OrthoDB" id="9887345at2759"/>
<dbReference type="GO" id="GO:0005886">
    <property type="term" value="C:plasma membrane"/>
    <property type="evidence" value="ECO:0007669"/>
    <property type="project" value="TreeGrafter"/>
</dbReference>
<feature type="compositionally biased region" description="Basic and acidic residues" evidence="3">
    <location>
        <begin position="1"/>
        <end position="20"/>
    </location>
</feature>
<dbReference type="PANTHER" id="PTHR15344">
    <property type="entry name" value="CDC42 EFFECTOR PROTEIN BORG"/>
    <property type="match status" value="1"/>
</dbReference>
<dbReference type="GO" id="GO:0012505">
    <property type="term" value="C:endomembrane system"/>
    <property type="evidence" value="ECO:0007669"/>
    <property type="project" value="UniProtKB-SubCell"/>
</dbReference>
<evidence type="ECO:0000256" key="3">
    <source>
        <dbReference type="SAM" id="MobiDB-lite"/>
    </source>
</evidence>
<evidence type="ECO:0000256" key="1">
    <source>
        <dbReference type="ARBA" id="ARBA00004184"/>
    </source>
</evidence>
<evidence type="ECO:0000259" key="4">
    <source>
        <dbReference type="PROSITE" id="PS50108"/>
    </source>
</evidence>
<comment type="caution">
    <text evidence="5">The sequence shown here is derived from an EMBL/GenBank/DDBJ whole genome shotgun (WGS) entry which is preliminary data.</text>
</comment>
<dbReference type="PANTHER" id="PTHR15344:SF7">
    <property type="entry name" value="CDC42 EFFECTOR PROTEIN 1"/>
    <property type="match status" value="1"/>
</dbReference>
<dbReference type="EMBL" id="JADDUC010000060">
    <property type="protein sequence ID" value="KAG0120638.1"/>
    <property type="molecule type" value="Genomic_DNA"/>
</dbReference>
<dbReference type="GO" id="GO:0031274">
    <property type="term" value="P:positive regulation of pseudopodium assembly"/>
    <property type="evidence" value="ECO:0007669"/>
    <property type="project" value="TreeGrafter"/>
</dbReference>
<evidence type="ECO:0000313" key="6">
    <source>
        <dbReference type="EMBL" id="KAI1239172.1"/>
    </source>
</evidence>
<reference evidence="5" key="1">
    <citation type="submission" date="2020-10" db="EMBL/GenBank/DDBJ databases">
        <title>Feather gene expression reveals the developmental basis of iridescence in African starlings.</title>
        <authorList>
            <person name="Rubenstein D.R."/>
        </authorList>
    </citation>
    <scope>NUCLEOTIDE SEQUENCE</scope>
    <source>
        <strain evidence="5">SS15</strain>
        <tissue evidence="5">Liver</tissue>
    </source>
</reference>
<evidence type="ECO:0000313" key="5">
    <source>
        <dbReference type="EMBL" id="KAG0120638.1"/>
    </source>
</evidence>
<proteinExistence type="inferred from homology"/>
<feature type="region of interest" description="Disordered" evidence="3">
    <location>
        <begin position="1"/>
        <end position="27"/>
    </location>
</feature>
<dbReference type="GO" id="GO:0031267">
    <property type="term" value="F:small GTPase binding"/>
    <property type="evidence" value="ECO:0007669"/>
    <property type="project" value="TreeGrafter"/>
</dbReference>
<accession>A0A835NSS6</accession>
<dbReference type="SMART" id="SM00285">
    <property type="entry name" value="PBD"/>
    <property type="match status" value="1"/>
</dbReference>
<reference evidence="6" key="3">
    <citation type="submission" date="2022-01" db="EMBL/GenBank/DDBJ databases">
        <authorList>
            <person name="Rubenstein D.R."/>
        </authorList>
    </citation>
    <scope>NUCLEOTIDE SEQUENCE</scope>
    <source>
        <strain evidence="6">SS15</strain>
        <tissue evidence="6">Liver</tissue>
    </source>
</reference>